<dbReference type="SUPFAM" id="SSF56112">
    <property type="entry name" value="Protein kinase-like (PK-like)"/>
    <property type="match status" value="1"/>
</dbReference>
<dbReference type="RefSeq" id="WP_060669033.1">
    <property type="nucleotide sequence ID" value="NZ_LGTK01000067.1"/>
</dbReference>
<comment type="caution">
    <text evidence="4">The sequence shown here is derived from an EMBL/GenBank/DDBJ whole genome shotgun (WGS) entry which is preliminary data.</text>
</comment>
<dbReference type="InterPro" id="IPR004147">
    <property type="entry name" value="ABC1_dom"/>
</dbReference>
<feature type="transmembrane region" description="Helical" evidence="2">
    <location>
        <begin position="515"/>
        <end position="537"/>
    </location>
</feature>
<proteinExistence type="inferred from homology"/>
<dbReference type="PANTHER" id="PTHR10566:SF113">
    <property type="entry name" value="PROTEIN ACTIVITY OF BC1 COMPLEX KINASE 7, CHLOROPLASTIC"/>
    <property type="match status" value="1"/>
</dbReference>
<organism evidence="4 5">
    <name type="scientific">Oceanobacillus caeni</name>
    <dbReference type="NCBI Taxonomy" id="405946"/>
    <lineage>
        <taxon>Bacteria</taxon>
        <taxon>Bacillati</taxon>
        <taxon>Bacillota</taxon>
        <taxon>Bacilli</taxon>
        <taxon>Bacillales</taxon>
        <taxon>Bacillaceae</taxon>
        <taxon>Oceanobacillus</taxon>
    </lineage>
</organism>
<dbReference type="InterPro" id="IPR050154">
    <property type="entry name" value="UbiB_kinase"/>
</dbReference>
<gene>
    <name evidence="4" type="ORF">AFL42_14630</name>
</gene>
<dbReference type="Gene3D" id="1.10.510.10">
    <property type="entry name" value="Transferase(Phosphotransferase) domain 1"/>
    <property type="match status" value="1"/>
</dbReference>
<evidence type="ECO:0000313" key="5">
    <source>
        <dbReference type="Proteomes" id="UP000037854"/>
    </source>
</evidence>
<name>A0ABR5MGV3_9BACI</name>
<evidence type="ECO:0000313" key="4">
    <source>
        <dbReference type="EMBL" id="KPH71705.1"/>
    </source>
</evidence>
<dbReference type="InterPro" id="IPR011009">
    <property type="entry name" value="Kinase-like_dom_sf"/>
</dbReference>
<dbReference type="Pfam" id="PF03109">
    <property type="entry name" value="ABC1"/>
    <property type="match status" value="1"/>
</dbReference>
<comment type="similarity">
    <text evidence="1">Belongs to the protein kinase superfamily. ADCK protein kinase family.</text>
</comment>
<keyword evidence="2" id="KW-0812">Transmembrane</keyword>
<evidence type="ECO:0000256" key="2">
    <source>
        <dbReference type="SAM" id="Phobius"/>
    </source>
</evidence>
<evidence type="ECO:0000256" key="1">
    <source>
        <dbReference type="ARBA" id="ARBA00009670"/>
    </source>
</evidence>
<dbReference type="PANTHER" id="PTHR10566">
    <property type="entry name" value="CHAPERONE-ACTIVITY OF BC1 COMPLEX CABC1 -RELATED"/>
    <property type="match status" value="1"/>
</dbReference>
<accession>A0ABR5MGV3</accession>
<keyword evidence="5" id="KW-1185">Reference proteome</keyword>
<keyword evidence="2" id="KW-0472">Membrane</keyword>
<feature type="transmembrane region" description="Helical" evidence="2">
    <location>
        <begin position="486"/>
        <end position="509"/>
    </location>
</feature>
<evidence type="ECO:0000259" key="3">
    <source>
        <dbReference type="Pfam" id="PF03109"/>
    </source>
</evidence>
<dbReference type="EMBL" id="LGTK01000067">
    <property type="protein sequence ID" value="KPH71705.1"/>
    <property type="molecule type" value="Genomic_DNA"/>
</dbReference>
<reference evidence="4 5" key="1">
    <citation type="submission" date="2015-07" db="EMBL/GenBank/DDBJ databases">
        <title>High-quality draft genome sequence of Oceanobacillus caeni HM6, a bacillus isolated from a human feces.</title>
        <authorList>
            <person name="Kumar J."/>
            <person name="Verma M.K."/>
            <person name="Pandey R."/>
            <person name="Bhambi M."/>
            <person name="Chauhan N."/>
        </authorList>
    </citation>
    <scope>NUCLEOTIDE SEQUENCE [LARGE SCALE GENOMIC DNA]</scope>
    <source>
        <strain evidence="4 5">HM6</strain>
    </source>
</reference>
<keyword evidence="2" id="KW-1133">Transmembrane helix</keyword>
<protein>
    <submittedName>
        <fullName evidence="4">ABC transporter</fullName>
    </submittedName>
</protein>
<dbReference type="Gene3D" id="3.30.200.20">
    <property type="entry name" value="Phosphorylase Kinase, domain 1"/>
    <property type="match status" value="1"/>
</dbReference>
<feature type="transmembrane region" description="Helical" evidence="2">
    <location>
        <begin position="397"/>
        <end position="418"/>
    </location>
</feature>
<feature type="domain" description="ABC1 atypical kinase-like" evidence="3">
    <location>
        <begin position="91"/>
        <end position="335"/>
    </location>
</feature>
<dbReference type="CDD" id="cd05121">
    <property type="entry name" value="ABC1_ADCK3-like"/>
    <property type="match status" value="1"/>
</dbReference>
<dbReference type="Proteomes" id="UP000037854">
    <property type="component" value="Unassembled WGS sequence"/>
</dbReference>
<feature type="transmembrane region" description="Helical" evidence="2">
    <location>
        <begin position="12"/>
        <end position="31"/>
    </location>
</feature>
<sequence>MKGLKYNAVYRFTVIVSMVIKFIFQIYLFHLKTAIWDRQAKKRWNKLLEEMAKEYRVTAEKLGGVLIKVGQFLSSRTDFMPDVFINEMSGLVDHVPPMPYEYAKGLLQKEWGTDLGTHLKAIKRESVASASIGEVYVGVLKDGTDVAIKVRRYRIEEIFHKDFIALRMVFWIIKVLTAFGKKLDLKALFREFITVMDRELDFEQELEFGKFFKERFKENKNIHIPTYYEDLCTDKVLVMEWIEGAKITDTAFMKQHHIDVEQTTKTVFDFFMDQFLHAGEFHADPHAGNIIIQEDGRVGIIDFGMVGEIKQKDVDHFKLFIQGFILENYDMVVEALTKMNFVLPKADKRKLKKVIEEATEKYSNGMLKEFDGNAMELIDEELDVVMKDDAIQLPADYAYLLRSISIVAGIIFAINPNINIIKWAKPKIKDWFGTKSIAESVAKQYVKNATEPILAYPRALLTWLESGEKDRQWDKEKHFINMKHQYYLLLEITSFIMVIVGFSISAYSINNSLEIMKWVGFIVTGIFTVIFSIILLIHHRFIRKRCNGG</sequence>